<evidence type="ECO:0000256" key="6">
    <source>
        <dbReference type="ARBA" id="ARBA00022801"/>
    </source>
</evidence>
<comment type="subcellular location">
    <subcellularLocation>
        <location evidence="2">Cytoplasm</location>
    </subcellularLocation>
</comment>
<evidence type="ECO:0000256" key="1">
    <source>
        <dbReference type="ARBA" id="ARBA00001947"/>
    </source>
</evidence>
<evidence type="ECO:0000313" key="15">
    <source>
        <dbReference type="EMBL" id="KAB5550143.1"/>
    </source>
</evidence>
<dbReference type="EMBL" id="VFJC01000015">
    <property type="protein sequence ID" value="KAB5550143.1"/>
    <property type="molecule type" value="Genomic_DNA"/>
</dbReference>
<feature type="domain" description="Peptidase M13 N-terminal" evidence="12">
    <location>
        <begin position="144"/>
        <end position="542"/>
    </location>
</feature>
<name>A0A5N5M784_PANHP</name>
<dbReference type="GO" id="GO:0004222">
    <property type="term" value="F:metalloendopeptidase activity"/>
    <property type="evidence" value="ECO:0007669"/>
    <property type="project" value="InterPro"/>
</dbReference>
<feature type="compositionally biased region" description="Basic and acidic residues" evidence="9">
    <location>
        <begin position="905"/>
        <end position="915"/>
    </location>
</feature>
<keyword evidence="10" id="KW-0812">Transmembrane</keyword>
<dbReference type="Pfam" id="PF05649">
    <property type="entry name" value="Peptidase_M13_N"/>
    <property type="match status" value="1"/>
</dbReference>
<evidence type="ECO:0000256" key="8">
    <source>
        <dbReference type="ARBA" id="ARBA00023049"/>
    </source>
</evidence>
<dbReference type="Pfam" id="PF06657">
    <property type="entry name" value="Cep57_MT_bd"/>
    <property type="match status" value="1"/>
</dbReference>
<feature type="region of interest" description="Disordered" evidence="9">
    <location>
        <begin position="1118"/>
        <end position="1139"/>
    </location>
</feature>
<dbReference type="PROSITE" id="PS51885">
    <property type="entry name" value="NEPRILYSIN"/>
    <property type="match status" value="1"/>
</dbReference>
<evidence type="ECO:0000256" key="4">
    <source>
        <dbReference type="ARBA" id="ARBA00022670"/>
    </source>
</evidence>
<dbReference type="GO" id="GO:0016485">
    <property type="term" value="P:protein processing"/>
    <property type="evidence" value="ECO:0007669"/>
    <property type="project" value="TreeGrafter"/>
</dbReference>
<feature type="domain" description="Peptidase M13 C-terminal" evidence="11">
    <location>
        <begin position="600"/>
        <end position="803"/>
    </location>
</feature>
<keyword evidence="6" id="KW-0378">Hydrolase</keyword>
<dbReference type="GO" id="GO:0043015">
    <property type="term" value="F:gamma-tubulin binding"/>
    <property type="evidence" value="ECO:0007669"/>
    <property type="project" value="InterPro"/>
</dbReference>
<dbReference type="Pfam" id="PF14073">
    <property type="entry name" value="Cep57_CLD"/>
    <property type="match status" value="1"/>
</dbReference>
<dbReference type="Gene3D" id="1.10.1380.10">
    <property type="entry name" value="Neutral endopeptidase , domain2"/>
    <property type="match status" value="1"/>
</dbReference>
<gene>
    <name evidence="15" type="ORF">PHYPO_G00050430</name>
</gene>
<dbReference type="CDD" id="cd08662">
    <property type="entry name" value="M13"/>
    <property type="match status" value="1"/>
</dbReference>
<evidence type="ECO:0000313" key="16">
    <source>
        <dbReference type="Proteomes" id="UP000327468"/>
    </source>
</evidence>
<proteinExistence type="predicted"/>
<dbReference type="Gene3D" id="1.20.58.90">
    <property type="match status" value="1"/>
</dbReference>
<dbReference type="PANTHER" id="PTHR11733:SF195">
    <property type="entry name" value="ENDOTHELIN-CONVERTING ENZYME-LIKE 1"/>
    <property type="match status" value="1"/>
</dbReference>
<dbReference type="GO" id="GO:0005886">
    <property type="term" value="C:plasma membrane"/>
    <property type="evidence" value="ECO:0007669"/>
    <property type="project" value="TreeGrafter"/>
</dbReference>
<feature type="domain" description="Cep57 centrosome microtubule-binding" evidence="13">
    <location>
        <begin position="1133"/>
        <end position="1205"/>
    </location>
</feature>
<keyword evidence="5" id="KW-0479">Metal-binding</keyword>
<keyword evidence="3" id="KW-0963">Cytoplasm</keyword>
<feature type="region of interest" description="Disordered" evidence="9">
    <location>
        <begin position="1213"/>
        <end position="1237"/>
    </location>
</feature>
<dbReference type="GO" id="GO:0008017">
    <property type="term" value="F:microtubule binding"/>
    <property type="evidence" value="ECO:0007669"/>
    <property type="project" value="InterPro"/>
</dbReference>
<protein>
    <recommendedName>
        <fullName evidence="17">Peptidase M13 C-terminal domain-containing protein</fullName>
    </recommendedName>
</protein>
<sequence>MFHTFPNKSKPHSPVSLEKTYSLTAHYDDFQEVKYGSRYSSNGMSLTLGGSLDRSGRSRGGAGGGVGGSKSSSTERWSRREICLLSALVFAGGVCVILGCMLALKLVWLGAQDTQCERECGTMRRSLLRAARFVQSNVDASVAPCHDFYSFACGGWLRRHAIPEDKLSYGVITAIGEQNQEKLQRLLEEPVRRKGPDSAERKVKEFYRSCINIQEIDRLGAEPMMEVIDSCGGWDLAGAPPGGAGWESGSVPTRPDFNEMLYRTQGVYSTAVFFSLTVNVDDKNSSRNAIRIDQEGLTLPERTLYLGQDEDSVKILAAYKALMERLLSMLGAHNATVKSREILDLEMRLANITVSEFEDQRKDISSMYNRITLKQLQRMAPGLHWKRLLDRIFHDNFSEEEEIVVLATDYMHKVSDIIKTTSKRVLHNYMLWRIVAALSEHLSTGFRSTIHEFSREIDGTERQLELDQLCLNQANKHFGMVLGALFVQTHFSSRSKAKVQELVEDIKHSLDVRLQELDWMDEETKEAARAKLQYMMVMTGYPDFLLKPELIDQEYGFEVNEKTYFKNILNSIKYNINLSINKIHKEVDKTTWLLPPQALNAYYLPNKNQMVFPAGILQPTLYDPEFPQSLNYGGIGAIIGHELTHGYDDWGGQYDRYGNLKQWWTEESYRKFQKKAECIIKLYDNFTVYNQRVNGRLTLGENIADLGGLKLSYYAYQKWVRDHGPERPLPGLKYTHEQLFFIAFAQNWCMKRRSQSIYLQLLTDKHAPEHYRVIGSVSQFDEFGRVFHCPKGSPMHPVNKCSVCLRANIVFGVCAPESEMSQMLDCVSLASYTEYPTERPFINTHINTHRSAKPVKAFPESSSAAILSALQNLQEKIHRLELERVRAERNLRKLSGENPHTGNIPERKPHEIRDSHRPRKQEFASQLAAAEVKCNLLEKQLDLMKRTVRNTESDRTTVLKHQECVSGSSDVCEKLEKLEQEYRRLTHTQNNAESKIRELECKLQEEEHHRKLIQDKAAQLQTGLEANRILIESVSTRPHRASKNTKKKLTSKKPLQQRHSLTQPHYRLSLGDVPFVAGTSTGTSHSVRANVQHVLHLLKQHNRQLCNERVLGATPLTNGKEASEHQSWSSSSSLPSSSSCNEELSELLQALQDEFAHISFEHQELGKQVQACRSDRLRQDLERELENLVKKMEEKGEQIAKVRRHQAQLEKLTKQSRQREGELKVKSRPGERSKDSLRLLKDMRTLQTSLRTDQHHWDY</sequence>
<reference evidence="15 16" key="1">
    <citation type="submission" date="2019-06" db="EMBL/GenBank/DDBJ databases">
        <title>A chromosome-scale genome assembly of the striped catfish, Pangasianodon hypophthalmus.</title>
        <authorList>
            <person name="Wen M."/>
            <person name="Zahm M."/>
            <person name="Roques C."/>
            <person name="Cabau C."/>
            <person name="Klopp C."/>
            <person name="Donnadieu C."/>
            <person name="Jouanno E."/>
            <person name="Avarre J.-C."/>
            <person name="Campet M."/>
            <person name="Ha T.T.T."/>
            <person name="Dugue R."/>
            <person name="Lampietro C."/>
            <person name="Louis A."/>
            <person name="Herpin A."/>
            <person name="Echchiki A."/>
            <person name="Berthelot C."/>
            <person name="Parey E."/>
            <person name="Roest-Crollius H."/>
            <person name="Braasch I."/>
            <person name="Postlethwait J."/>
            <person name="Bobe J."/>
            <person name="Montfort J."/>
            <person name="Bouchez O."/>
            <person name="Begum T."/>
            <person name="Schartl M."/>
            <person name="Guiguen Y."/>
        </authorList>
    </citation>
    <scope>NUCLEOTIDE SEQUENCE [LARGE SCALE GENOMIC DNA]</scope>
    <source>
        <strain evidence="15 16">Indonesia</strain>
        <tissue evidence="15">Blood</tissue>
    </source>
</reference>
<feature type="region of interest" description="Disordered" evidence="9">
    <location>
        <begin position="894"/>
        <end position="919"/>
    </location>
</feature>
<dbReference type="AlphaFoldDB" id="A0A5N5M784"/>
<dbReference type="InterPro" id="IPR008753">
    <property type="entry name" value="Peptidase_M13_N"/>
</dbReference>
<dbReference type="Proteomes" id="UP000327468">
    <property type="component" value="Chromosome 14"/>
</dbReference>
<feature type="compositionally biased region" description="Gly residues" evidence="9">
    <location>
        <begin position="58"/>
        <end position="68"/>
    </location>
</feature>
<dbReference type="InterPro" id="IPR018497">
    <property type="entry name" value="Peptidase_M13_C"/>
</dbReference>
<organism evidence="15 16">
    <name type="scientific">Pangasianodon hypophthalmus</name>
    <name type="common">Striped catfish</name>
    <name type="synonym">Helicophagus hypophthalmus</name>
    <dbReference type="NCBI Taxonomy" id="310915"/>
    <lineage>
        <taxon>Eukaryota</taxon>
        <taxon>Metazoa</taxon>
        <taxon>Chordata</taxon>
        <taxon>Craniata</taxon>
        <taxon>Vertebrata</taxon>
        <taxon>Euteleostomi</taxon>
        <taxon>Actinopterygii</taxon>
        <taxon>Neopterygii</taxon>
        <taxon>Teleostei</taxon>
        <taxon>Ostariophysi</taxon>
        <taxon>Siluriformes</taxon>
        <taxon>Pangasiidae</taxon>
        <taxon>Pangasianodon</taxon>
    </lineage>
</organism>
<evidence type="ECO:0000259" key="12">
    <source>
        <dbReference type="Pfam" id="PF05649"/>
    </source>
</evidence>
<dbReference type="Gene3D" id="3.40.390.10">
    <property type="entry name" value="Collagenase (Catalytic Domain)"/>
    <property type="match status" value="1"/>
</dbReference>
<keyword evidence="16" id="KW-1185">Reference proteome</keyword>
<feature type="compositionally biased region" description="Low complexity" evidence="9">
    <location>
        <begin position="1125"/>
        <end position="1139"/>
    </location>
</feature>
<evidence type="ECO:0000259" key="14">
    <source>
        <dbReference type="Pfam" id="PF14073"/>
    </source>
</evidence>
<evidence type="ECO:0000256" key="9">
    <source>
        <dbReference type="SAM" id="MobiDB-lite"/>
    </source>
</evidence>
<accession>A0A5N5M784</accession>
<evidence type="ECO:0000256" key="5">
    <source>
        <dbReference type="ARBA" id="ARBA00022723"/>
    </source>
</evidence>
<feature type="domain" description="Cep57 centrosome localisation" evidence="14">
    <location>
        <begin position="865"/>
        <end position="1030"/>
    </location>
</feature>
<dbReference type="PRINTS" id="PR00786">
    <property type="entry name" value="NEPRILYSIN"/>
</dbReference>
<evidence type="ECO:0000259" key="13">
    <source>
        <dbReference type="Pfam" id="PF06657"/>
    </source>
</evidence>
<comment type="cofactor">
    <cofactor evidence="1">
        <name>Zn(2+)</name>
        <dbReference type="ChEBI" id="CHEBI:29105"/>
    </cofactor>
</comment>
<dbReference type="InterPro" id="IPR042089">
    <property type="entry name" value="Peptidase_M13_dom_2"/>
</dbReference>
<feature type="compositionally biased region" description="Basic residues" evidence="9">
    <location>
        <begin position="1037"/>
        <end position="1051"/>
    </location>
</feature>
<keyword evidence="10" id="KW-1133">Transmembrane helix</keyword>
<dbReference type="InterPro" id="IPR000718">
    <property type="entry name" value="Peptidase_M13"/>
</dbReference>
<evidence type="ECO:0000256" key="10">
    <source>
        <dbReference type="SAM" id="Phobius"/>
    </source>
</evidence>
<evidence type="ECO:0000256" key="2">
    <source>
        <dbReference type="ARBA" id="ARBA00004496"/>
    </source>
</evidence>
<dbReference type="InterPro" id="IPR025913">
    <property type="entry name" value="Cep57_CLD"/>
</dbReference>
<keyword evidence="10" id="KW-0472">Membrane</keyword>
<comment type="caution">
    <text evidence="15">The sequence shown here is derived from an EMBL/GenBank/DDBJ whole genome shotgun (WGS) entry which is preliminary data.</text>
</comment>
<keyword evidence="4" id="KW-0645">Protease</keyword>
<keyword evidence="7" id="KW-0862">Zinc</keyword>
<keyword evidence="8" id="KW-0482">Metalloprotease</keyword>
<dbReference type="InterPro" id="IPR024079">
    <property type="entry name" value="MetalloPept_cat_dom_sf"/>
</dbReference>
<dbReference type="GO" id="GO:0005737">
    <property type="term" value="C:cytoplasm"/>
    <property type="evidence" value="ECO:0007669"/>
    <property type="project" value="UniProtKB-SubCell"/>
</dbReference>
<evidence type="ECO:0000256" key="3">
    <source>
        <dbReference type="ARBA" id="ARBA00022490"/>
    </source>
</evidence>
<feature type="region of interest" description="Disordered" evidence="9">
    <location>
        <begin position="53"/>
        <end position="73"/>
    </location>
</feature>
<dbReference type="SUPFAM" id="SSF55486">
    <property type="entry name" value="Metalloproteases ('zincins'), catalytic domain"/>
    <property type="match status" value="1"/>
</dbReference>
<dbReference type="InterPro" id="IPR024957">
    <property type="entry name" value="Cep57_MT-bd_dom"/>
</dbReference>
<dbReference type="PANTHER" id="PTHR11733">
    <property type="entry name" value="ZINC METALLOPROTEASE FAMILY M13 NEPRILYSIN-RELATED"/>
    <property type="match status" value="1"/>
</dbReference>
<dbReference type="GO" id="GO:0046872">
    <property type="term" value="F:metal ion binding"/>
    <property type="evidence" value="ECO:0007669"/>
    <property type="project" value="UniProtKB-KW"/>
</dbReference>
<evidence type="ECO:0000256" key="7">
    <source>
        <dbReference type="ARBA" id="ARBA00022833"/>
    </source>
</evidence>
<feature type="region of interest" description="Disordered" evidence="9">
    <location>
        <begin position="1033"/>
        <end position="1063"/>
    </location>
</feature>
<feature type="transmembrane region" description="Helical" evidence="10">
    <location>
        <begin position="82"/>
        <end position="108"/>
    </location>
</feature>
<dbReference type="GO" id="GO:0042802">
    <property type="term" value="F:identical protein binding"/>
    <property type="evidence" value="ECO:0007669"/>
    <property type="project" value="InterPro"/>
</dbReference>
<evidence type="ECO:0008006" key="17">
    <source>
        <dbReference type="Google" id="ProtNLM"/>
    </source>
</evidence>
<dbReference type="Pfam" id="PF01431">
    <property type="entry name" value="Peptidase_M13"/>
    <property type="match status" value="1"/>
</dbReference>
<evidence type="ECO:0000259" key="11">
    <source>
        <dbReference type="Pfam" id="PF01431"/>
    </source>
</evidence>